<evidence type="ECO:0000256" key="8">
    <source>
        <dbReference type="ARBA" id="ARBA00023180"/>
    </source>
</evidence>
<dbReference type="PANTHER" id="PTHR13869">
    <property type="entry name" value="MYELIN P0 RELATED"/>
    <property type="match status" value="1"/>
</dbReference>
<dbReference type="FunFam" id="2.60.40.10:FF:000193">
    <property type="entry name" value="Myelin protein zero-like 1 like"/>
    <property type="match status" value="1"/>
</dbReference>
<comment type="subcellular location">
    <subcellularLocation>
        <location evidence="1">Membrane</location>
        <topology evidence="1">Single-pass type I membrane protein</topology>
    </subcellularLocation>
</comment>
<comment type="similarity">
    <text evidence="2">Belongs to the myelin P0 protein family.</text>
</comment>
<dbReference type="AlphaFoldDB" id="A0A4W4GXK0"/>
<evidence type="ECO:0000256" key="9">
    <source>
        <dbReference type="ARBA" id="ARBA00023319"/>
    </source>
</evidence>
<keyword evidence="6 10" id="KW-0472">Membrane</keyword>
<keyword evidence="9" id="KW-0393">Immunoglobulin domain</keyword>
<dbReference type="OMA" id="DEHYMES"/>
<dbReference type="PROSITE" id="PS50835">
    <property type="entry name" value="IG_LIKE"/>
    <property type="match status" value="1"/>
</dbReference>
<evidence type="ECO:0000256" key="2">
    <source>
        <dbReference type="ARBA" id="ARBA00007180"/>
    </source>
</evidence>
<evidence type="ECO:0000256" key="5">
    <source>
        <dbReference type="ARBA" id="ARBA00022989"/>
    </source>
</evidence>
<keyword evidence="13" id="KW-1185">Reference proteome</keyword>
<evidence type="ECO:0000256" key="4">
    <source>
        <dbReference type="ARBA" id="ARBA00022729"/>
    </source>
</evidence>
<keyword evidence="8" id="KW-0325">Glycoprotein</keyword>
<dbReference type="GeneID" id="113581199"/>
<dbReference type="InterPro" id="IPR003599">
    <property type="entry name" value="Ig_sub"/>
</dbReference>
<reference evidence="12" key="5">
    <citation type="submission" date="2025-09" db="UniProtKB">
        <authorList>
            <consortium name="Ensembl"/>
        </authorList>
    </citation>
    <scope>IDENTIFICATION</scope>
</reference>
<dbReference type="InterPro" id="IPR013106">
    <property type="entry name" value="Ig_V-set"/>
</dbReference>
<gene>
    <name evidence="12" type="primary">mpzl3</name>
</gene>
<evidence type="ECO:0000256" key="3">
    <source>
        <dbReference type="ARBA" id="ARBA00022692"/>
    </source>
</evidence>
<dbReference type="GeneTree" id="ENSGT01030000234556"/>
<dbReference type="RefSeq" id="XP_026871969.2">
    <property type="nucleotide sequence ID" value="XM_027016168.2"/>
</dbReference>
<dbReference type="InterPro" id="IPR007110">
    <property type="entry name" value="Ig-like_dom"/>
</dbReference>
<feature type="transmembrane region" description="Helical" evidence="10">
    <location>
        <begin position="176"/>
        <end position="199"/>
    </location>
</feature>
<dbReference type="Proteomes" id="UP000314983">
    <property type="component" value="Chromosome 15"/>
</dbReference>
<proteinExistence type="inferred from homology"/>
<dbReference type="SMART" id="SM00409">
    <property type="entry name" value="IG"/>
    <property type="match status" value="1"/>
</dbReference>
<evidence type="ECO:0000313" key="12">
    <source>
        <dbReference type="Ensembl" id="ENSEEEP00000041194.2"/>
    </source>
</evidence>
<keyword evidence="5 10" id="KW-1133">Transmembrane helix</keyword>
<keyword evidence="3 10" id="KW-0812">Transmembrane</keyword>
<evidence type="ECO:0000256" key="10">
    <source>
        <dbReference type="SAM" id="Phobius"/>
    </source>
</evidence>
<dbReference type="Gene3D" id="2.60.40.10">
    <property type="entry name" value="Immunoglobulins"/>
    <property type="match status" value="1"/>
</dbReference>
<evidence type="ECO:0000259" key="11">
    <source>
        <dbReference type="PROSITE" id="PS50835"/>
    </source>
</evidence>
<dbReference type="InterPro" id="IPR000920">
    <property type="entry name" value="Myelin_P0-rel"/>
</dbReference>
<reference evidence="13" key="2">
    <citation type="journal article" date="2017" name="Sci. Adv.">
        <title>A tail of two voltages: Proteomic comparison of the three electric organs of the electric eel.</title>
        <authorList>
            <person name="Traeger L.L."/>
            <person name="Sabat G."/>
            <person name="Barrett-Wilt G.A."/>
            <person name="Wells G.B."/>
            <person name="Sussman M.R."/>
        </authorList>
    </citation>
    <scope>NUCLEOTIDE SEQUENCE [LARGE SCALE GENOMIC DNA]</scope>
</reference>
<evidence type="ECO:0000256" key="7">
    <source>
        <dbReference type="ARBA" id="ARBA00023157"/>
    </source>
</evidence>
<organism evidence="12 13">
    <name type="scientific">Electrophorus electricus</name>
    <name type="common">Electric eel</name>
    <name type="synonym">Gymnotus electricus</name>
    <dbReference type="NCBI Taxonomy" id="8005"/>
    <lineage>
        <taxon>Eukaryota</taxon>
        <taxon>Metazoa</taxon>
        <taxon>Chordata</taxon>
        <taxon>Craniata</taxon>
        <taxon>Vertebrata</taxon>
        <taxon>Euteleostomi</taxon>
        <taxon>Actinopterygii</taxon>
        <taxon>Neopterygii</taxon>
        <taxon>Teleostei</taxon>
        <taxon>Ostariophysi</taxon>
        <taxon>Gymnotiformes</taxon>
        <taxon>Gymnotoidei</taxon>
        <taxon>Gymnotidae</taxon>
        <taxon>Electrophorus</taxon>
    </lineage>
</organism>
<dbReference type="GO" id="GO:0005886">
    <property type="term" value="C:plasma membrane"/>
    <property type="evidence" value="ECO:0007669"/>
    <property type="project" value="TreeGrafter"/>
</dbReference>
<dbReference type="InterPro" id="IPR013783">
    <property type="entry name" value="Ig-like_fold"/>
</dbReference>
<dbReference type="PRINTS" id="PR00213">
    <property type="entry name" value="MYELINP0"/>
</dbReference>
<dbReference type="KEGG" id="eee:113581199"/>
<name>A0A4W4GXK0_ELEEL</name>
<evidence type="ECO:0000256" key="1">
    <source>
        <dbReference type="ARBA" id="ARBA00004479"/>
    </source>
</evidence>
<feature type="domain" description="Ig-like" evidence="11">
    <location>
        <begin position="44"/>
        <end position="163"/>
    </location>
</feature>
<protein>
    <recommendedName>
        <fullName evidence="11">Ig-like domain-containing protein</fullName>
    </recommendedName>
</protein>
<sequence>MQLSRRNVIVICLYDNMELRERWQIAHENGFWVRLFVSLVLCLEHVYSIKVSALQDVSAVNGQVITLSCSFSSTSQTTSLISVDWSFRPQSGGPAQSIFHFMSVEYPPEDKQFKGRVRWMGRLESGDASIQLLNASLSDNGTYTCAVRNPPDVHGLPAQTLLTVTPKRTGMHFSDVAVLLFFVLLPSGLIGFVLLARILCPCCPEKNSHLSQHSPIEVAHGEMHFQKQRKPPVCYECYYQDSDEEFELEKHQMTSVSESQY</sequence>
<reference evidence="12" key="4">
    <citation type="submission" date="2025-08" db="UniProtKB">
        <authorList>
            <consortium name="Ensembl"/>
        </authorList>
    </citation>
    <scope>IDENTIFICATION</scope>
</reference>
<evidence type="ECO:0000313" key="13">
    <source>
        <dbReference type="Proteomes" id="UP000314983"/>
    </source>
</evidence>
<dbReference type="PANTHER" id="PTHR13869:SF20">
    <property type="entry name" value="MYELIN PROTEIN ZERO-LIKE PROTEIN 3"/>
    <property type="match status" value="1"/>
</dbReference>
<keyword evidence="4" id="KW-0732">Signal</keyword>
<dbReference type="SUPFAM" id="SSF48726">
    <property type="entry name" value="Immunoglobulin"/>
    <property type="match status" value="1"/>
</dbReference>
<dbReference type="Ensembl" id="ENSEEET00000041671.2">
    <property type="protein sequence ID" value="ENSEEEP00000041194.2"/>
    <property type="gene ID" value="ENSEEEG00000019496.2"/>
</dbReference>
<dbReference type="SMART" id="SM00406">
    <property type="entry name" value="IGv"/>
    <property type="match status" value="1"/>
</dbReference>
<dbReference type="Pfam" id="PF07686">
    <property type="entry name" value="V-set"/>
    <property type="match status" value="1"/>
</dbReference>
<reference evidence="12" key="3">
    <citation type="submission" date="2020-05" db="EMBL/GenBank/DDBJ databases">
        <title>Electrophorus electricus (electric eel) genome, fEleEle1, primary haplotype.</title>
        <authorList>
            <person name="Myers G."/>
            <person name="Meyer A."/>
            <person name="Fedrigo O."/>
            <person name="Formenti G."/>
            <person name="Rhie A."/>
            <person name="Tracey A."/>
            <person name="Sims Y."/>
            <person name="Jarvis E.D."/>
        </authorList>
    </citation>
    <scope>NUCLEOTIDE SEQUENCE [LARGE SCALE GENOMIC DNA]</scope>
</reference>
<keyword evidence="7" id="KW-1015">Disulfide bond</keyword>
<evidence type="ECO:0000256" key="6">
    <source>
        <dbReference type="ARBA" id="ARBA00023136"/>
    </source>
</evidence>
<accession>A0A4W4GXK0</accession>
<dbReference type="InterPro" id="IPR036179">
    <property type="entry name" value="Ig-like_dom_sf"/>
</dbReference>
<dbReference type="CTD" id="196264"/>
<reference evidence="13" key="1">
    <citation type="journal article" date="2014" name="Science">
        <title>Nonhuman genetics. Genomic basis for the convergent evolution of electric organs.</title>
        <authorList>
            <person name="Gallant J.R."/>
            <person name="Traeger L.L."/>
            <person name="Volkening J.D."/>
            <person name="Moffett H."/>
            <person name="Chen P.H."/>
            <person name="Novina C.D."/>
            <person name="Phillips G.N.Jr."/>
            <person name="Anand R."/>
            <person name="Wells G.B."/>
            <person name="Pinch M."/>
            <person name="Guth R."/>
            <person name="Unguez G.A."/>
            <person name="Albert J.S."/>
            <person name="Zakon H.H."/>
            <person name="Samanta M.P."/>
            <person name="Sussman M.R."/>
        </authorList>
    </citation>
    <scope>NUCLEOTIDE SEQUENCE [LARGE SCALE GENOMIC DNA]</scope>
</reference>